<dbReference type="Gramene" id="OB04G37150.1">
    <property type="protein sequence ID" value="OB04G37150.1"/>
    <property type="gene ID" value="OB04G37150"/>
</dbReference>
<name>J3M2U0_ORYBR</name>
<dbReference type="AlphaFoldDB" id="J3M2U0"/>
<organism evidence="1">
    <name type="scientific">Oryza brachyantha</name>
    <name type="common">malo sina</name>
    <dbReference type="NCBI Taxonomy" id="4533"/>
    <lineage>
        <taxon>Eukaryota</taxon>
        <taxon>Viridiplantae</taxon>
        <taxon>Streptophyta</taxon>
        <taxon>Embryophyta</taxon>
        <taxon>Tracheophyta</taxon>
        <taxon>Spermatophyta</taxon>
        <taxon>Magnoliopsida</taxon>
        <taxon>Liliopsida</taxon>
        <taxon>Poales</taxon>
        <taxon>Poaceae</taxon>
        <taxon>BOP clade</taxon>
        <taxon>Oryzoideae</taxon>
        <taxon>Oryzeae</taxon>
        <taxon>Oryzinae</taxon>
        <taxon>Oryza</taxon>
    </lineage>
</organism>
<dbReference type="HOGENOM" id="CLU_2892714_0_0_1"/>
<proteinExistence type="predicted"/>
<keyword evidence="2" id="KW-1185">Reference proteome</keyword>
<protein>
    <submittedName>
        <fullName evidence="1">Uncharacterized protein</fullName>
    </submittedName>
</protein>
<evidence type="ECO:0000313" key="1">
    <source>
        <dbReference type="EnsemblPlants" id="OB04G37150.1"/>
    </source>
</evidence>
<sequence>ERQRTGHRVACWGQRASHISHCVWSECMYDKKKRVLPIVRCTRVLVIVGERLTRFELMSVARV</sequence>
<reference evidence="1" key="2">
    <citation type="submission" date="2013-04" db="UniProtKB">
        <authorList>
            <consortium name="EnsemblPlants"/>
        </authorList>
    </citation>
    <scope>IDENTIFICATION</scope>
</reference>
<accession>J3M2U0</accession>
<dbReference type="EnsemblPlants" id="OB04G37150.1">
    <property type="protein sequence ID" value="OB04G37150.1"/>
    <property type="gene ID" value="OB04G37150"/>
</dbReference>
<evidence type="ECO:0000313" key="2">
    <source>
        <dbReference type="Proteomes" id="UP000006038"/>
    </source>
</evidence>
<dbReference type="Proteomes" id="UP000006038">
    <property type="component" value="Chromosome 4"/>
</dbReference>
<reference evidence="1" key="1">
    <citation type="journal article" date="2013" name="Nat. Commun.">
        <title>Whole-genome sequencing of Oryza brachyantha reveals mechanisms underlying Oryza genome evolution.</title>
        <authorList>
            <person name="Chen J."/>
            <person name="Huang Q."/>
            <person name="Gao D."/>
            <person name="Wang J."/>
            <person name="Lang Y."/>
            <person name="Liu T."/>
            <person name="Li B."/>
            <person name="Bai Z."/>
            <person name="Luis Goicoechea J."/>
            <person name="Liang C."/>
            <person name="Chen C."/>
            <person name="Zhang W."/>
            <person name="Sun S."/>
            <person name="Liao Y."/>
            <person name="Zhang X."/>
            <person name="Yang L."/>
            <person name="Song C."/>
            <person name="Wang M."/>
            <person name="Shi J."/>
            <person name="Liu G."/>
            <person name="Liu J."/>
            <person name="Zhou H."/>
            <person name="Zhou W."/>
            <person name="Yu Q."/>
            <person name="An N."/>
            <person name="Chen Y."/>
            <person name="Cai Q."/>
            <person name="Wang B."/>
            <person name="Liu B."/>
            <person name="Min J."/>
            <person name="Huang Y."/>
            <person name="Wu H."/>
            <person name="Li Z."/>
            <person name="Zhang Y."/>
            <person name="Yin Y."/>
            <person name="Song W."/>
            <person name="Jiang J."/>
            <person name="Jackson S.A."/>
            <person name="Wing R.A."/>
            <person name="Wang J."/>
            <person name="Chen M."/>
        </authorList>
    </citation>
    <scope>NUCLEOTIDE SEQUENCE [LARGE SCALE GENOMIC DNA]</scope>
    <source>
        <strain evidence="1">cv. IRGC 101232</strain>
    </source>
</reference>